<keyword evidence="2" id="KW-0479">Metal-binding</keyword>
<keyword evidence="5" id="KW-0464">Manganese</keyword>
<evidence type="ECO:0000259" key="9">
    <source>
        <dbReference type="Pfam" id="PF00294"/>
    </source>
</evidence>
<keyword evidence="6" id="KW-0456">Lyase</keyword>
<feature type="region of interest" description="Disordered" evidence="8">
    <location>
        <begin position="283"/>
        <end position="321"/>
    </location>
</feature>
<dbReference type="GO" id="GO:0046872">
    <property type="term" value="F:metal ion binding"/>
    <property type="evidence" value="ECO:0007669"/>
    <property type="project" value="UniProtKB-KW"/>
</dbReference>
<evidence type="ECO:0000256" key="4">
    <source>
        <dbReference type="ARBA" id="ARBA00022801"/>
    </source>
</evidence>
<dbReference type="AlphaFoldDB" id="A0A5A8DUC0"/>
<evidence type="ECO:0000313" key="10">
    <source>
        <dbReference type="EMBL" id="KAA0168799.1"/>
    </source>
</evidence>
<dbReference type="Pfam" id="PF04227">
    <property type="entry name" value="Indigoidine_A"/>
    <property type="match status" value="1"/>
</dbReference>
<dbReference type="Gene3D" id="3.40.1790.10">
    <property type="entry name" value="Indigoidine synthase domain"/>
    <property type="match status" value="1"/>
</dbReference>
<dbReference type="Gene3D" id="3.40.1190.20">
    <property type="match status" value="2"/>
</dbReference>
<dbReference type="GO" id="GO:0016798">
    <property type="term" value="F:hydrolase activity, acting on glycosyl bonds"/>
    <property type="evidence" value="ECO:0007669"/>
    <property type="project" value="UniProtKB-KW"/>
</dbReference>
<proteinExistence type="inferred from homology"/>
<evidence type="ECO:0000313" key="11">
    <source>
        <dbReference type="Proteomes" id="UP000324907"/>
    </source>
</evidence>
<dbReference type="GO" id="GO:0004730">
    <property type="term" value="F:pseudouridylate synthase activity"/>
    <property type="evidence" value="ECO:0007669"/>
    <property type="project" value="InterPro"/>
</dbReference>
<dbReference type="GO" id="GO:0016301">
    <property type="term" value="F:kinase activity"/>
    <property type="evidence" value="ECO:0007669"/>
    <property type="project" value="UniProtKB-KW"/>
</dbReference>
<organism evidence="10 11">
    <name type="scientific">Cafeteria roenbergensis</name>
    <name type="common">Marine flagellate</name>
    <dbReference type="NCBI Taxonomy" id="33653"/>
    <lineage>
        <taxon>Eukaryota</taxon>
        <taxon>Sar</taxon>
        <taxon>Stramenopiles</taxon>
        <taxon>Bigyra</taxon>
        <taxon>Opalozoa</taxon>
        <taxon>Bicosoecida</taxon>
        <taxon>Cafeteriaceae</taxon>
        <taxon>Cafeteria</taxon>
    </lineage>
</organism>
<evidence type="ECO:0000256" key="5">
    <source>
        <dbReference type="ARBA" id="ARBA00023211"/>
    </source>
</evidence>
<accession>A0A5A8DUC0</accession>
<dbReference type="PANTHER" id="PTHR42909:SF1">
    <property type="entry name" value="CARBOHYDRATE KINASE PFKB DOMAIN-CONTAINING PROTEIN"/>
    <property type="match status" value="1"/>
</dbReference>
<dbReference type="InterPro" id="IPR022830">
    <property type="entry name" value="Indigdn_synthA-like"/>
</dbReference>
<dbReference type="InterPro" id="IPR029056">
    <property type="entry name" value="Ribokinase-like"/>
</dbReference>
<keyword evidence="1" id="KW-0808">Transferase</keyword>
<dbReference type="InterPro" id="IPR002173">
    <property type="entry name" value="Carboh/pur_kinase_PfkB_CS"/>
</dbReference>
<keyword evidence="3" id="KW-0418">Kinase</keyword>
<name>A0A5A8DUC0_CAFRO</name>
<feature type="domain" description="Carbohydrate kinase PfkB" evidence="9">
    <location>
        <begin position="324"/>
        <end position="464"/>
    </location>
</feature>
<evidence type="ECO:0000256" key="2">
    <source>
        <dbReference type="ARBA" id="ARBA00022723"/>
    </source>
</evidence>
<dbReference type="HAMAP" id="MF_01876">
    <property type="entry name" value="PsiMP_glycosidase"/>
    <property type="match status" value="1"/>
</dbReference>
<keyword evidence="7" id="KW-0326">Glycosidase</keyword>
<evidence type="ECO:0000256" key="7">
    <source>
        <dbReference type="ARBA" id="ARBA00023295"/>
    </source>
</evidence>
<evidence type="ECO:0000256" key="3">
    <source>
        <dbReference type="ARBA" id="ARBA00022777"/>
    </source>
</evidence>
<feature type="domain" description="Carbohydrate kinase PfkB" evidence="9">
    <location>
        <begin position="846"/>
        <end position="948"/>
    </location>
</feature>
<reference evidence="10 11" key="1">
    <citation type="submission" date="2019-07" db="EMBL/GenBank/DDBJ databases">
        <title>Genomes of Cafeteria roenbergensis.</title>
        <authorList>
            <person name="Fischer M.G."/>
            <person name="Hackl T."/>
            <person name="Roman M."/>
        </authorList>
    </citation>
    <scope>NUCLEOTIDE SEQUENCE [LARGE SCALE GENOMIC DNA]</scope>
    <source>
        <strain evidence="10 11">RCC970-E3</strain>
    </source>
</reference>
<dbReference type="EMBL" id="VLTL01000026">
    <property type="protein sequence ID" value="KAA0168799.1"/>
    <property type="molecule type" value="Genomic_DNA"/>
</dbReference>
<dbReference type="SUPFAM" id="SSF53613">
    <property type="entry name" value="Ribokinase-like"/>
    <property type="match status" value="2"/>
</dbReference>
<protein>
    <recommendedName>
        <fullName evidence="9">Carbohydrate kinase PfkB domain-containing protein</fullName>
    </recommendedName>
</protein>
<gene>
    <name evidence="10" type="ORF">FNF28_02346</name>
</gene>
<comment type="caution">
    <text evidence="10">The sequence shown here is derived from an EMBL/GenBank/DDBJ whole genome shotgun (WGS) entry which is preliminary data.</text>
</comment>
<evidence type="ECO:0000256" key="8">
    <source>
        <dbReference type="SAM" id="MobiDB-lite"/>
    </source>
</evidence>
<dbReference type="Pfam" id="PF00294">
    <property type="entry name" value="PfkB"/>
    <property type="match status" value="2"/>
</dbReference>
<sequence length="994" mass="102835">MPYPENASTARSVEAAVREEGAVPATVFIGDGKLCVGASDADIERLAEEGAAGNVGKCSRRDIAVALASGKLGATTVASTMIGAHAAGIEVFATGGIGGVHRGVADSWDISADLTELSRTPVTVVCAGVKSILDIPKTLEVLETLGVPVAALGQSRFPAFFTRDAGVDAPLRVDTPEELAAVIAAARDMGLDHGFVLGVPNPEPADAGVIDAAITKALADAKAAGVSGKAATPFLLRAVTRATEGASLRSNIALVLNNARTGARLASAVARTGGVAGRQAVHGAAAGHQQRRSFSTSSPAAAAKPWPESASMPAPRDGGNGPMGRIVVLGSTLVDVVARRFKQGKLDEGTSNPGSASLHLGGVGRNIAECAARLGSHVALSSSVGKDSLGQTARLGTEAAGVHILDPFESDSGETASYTALLHGDGEMMSAVADSAVIEAISPEEAESRVRSAMAQDGADGLLVLDAGLTPDAILMACATAAEAAVRGEGVVSHAVPPRSLEALMRSAGIDPSQQAKWDEDTQQMMESLKASVEERKHQFEERSGYTVAADDAPVETPVWDRRGLPVVIEPVSVEKARRVGLPAALAQAAIVTPNAAELHAMADAFREAAAGTAIGELEPPEVQAMQRPGENEFRSPLELNQMLEEAQAAMEDGRGEDVGRLINEMLSNGRDVEGNPLPQREGLGFADMAREAGLDQMSLDDLRKVGAITEDAERYMEAAGMSEMELENAFEDFKRAMADGTLEQHLAASDSEDDGSDGDSDEQRARAMELFAQAGSGDPEEGHDTVEDEEMVNLGGGMGAGVPGQSAAGPELGEHMNPQLLGAAQVVLAAMCNPAVEMTGVGLVEGRKHVLVTLGPSGVLWVSRRPAASLEELMAVCNHDFLTVAAMDGLDFRFIRAAEVNPMELVNVTGAGDSLVGGLTAALQAGYPMAQAIYWGMASARLSLKARPAVAPQASSREALVQAVREVCEVNASNDDEALALLDHLSFVLPERA</sequence>
<dbReference type="SUPFAM" id="SSF110581">
    <property type="entry name" value="Indigoidine synthase A-like"/>
    <property type="match status" value="1"/>
</dbReference>
<evidence type="ECO:0000256" key="6">
    <source>
        <dbReference type="ARBA" id="ARBA00023239"/>
    </source>
</evidence>
<dbReference type="PANTHER" id="PTHR42909">
    <property type="entry name" value="ZGC:136858"/>
    <property type="match status" value="1"/>
</dbReference>
<keyword evidence="4" id="KW-0378">Hydrolase</keyword>
<dbReference type="PROSITE" id="PS00584">
    <property type="entry name" value="PFKB_KINASES_2"/>
    <property type="match status" value="1"/>
</dbReference>
<dbReference type="GO" id="GO:0005737">
    <property type="term" value="C:cytoplasm"/>
    <property type="evidence" value="ECO:0007669"/>
    <property type="project" value="TreeGrafter"/>
</dbReference>
<dbReference type="InterPro" id="IPR007342">
    <property type="entry name" value="PsuG"/>
</dbReference>
<dbReference type="InterPro" id="IPR011611">
    <property type="entry name" value="PfkB_dom"/>
</dbReference>
<evidence type="ECO:0000256" key="1">
    <source>
        <dbReference type="ARBA" id="ARBA00022679"/>
    </source>
</evidence>
<dbReference type="Proteomes" id="UP000324907">
    <property type="component" value="Unassembled WGS sequence"/>
</dbReference>